<dbReference type="InterPro" id="IPR010982">
    <property type="entry name" value="Lambda_DNA-bd_dom_sf"/>
</dbReference>
<dbReference type="SUPFAM" id="SSF53822">
    <property type="entry name" value="Periplasmic binding protein-like I"/>
    <property type="match status" value="1"/>
</dbReference>
<keyword evidence="1" id="KW-0678">Repressor</keyword>
<comment type="caution">
    <text evidence="6">The sequence shown here is derived from an EMBL/GenBank/DDBJ whole genome shotgun (WGS) entry which is preliminary data.</text>
</comment>
<accession>A0ABS8CNB9</accession>
<evidence type="ECO:0000256" key="2">
    <source>
        <dbReference type="ARBA" id="ARBA00023015"/>
    </source>
</evidence>
<dbReference type="Pfam" id="PF00356">
    <property type="entry name" value="LacI"/>
    <property type="match status" value="1"/>
</dbReference>
<evidence type="ECO:0000313" key="7">
    <source>
        <dbReference type="Proteomes" id="UP001198571"/>
    </source>
</evidence>
<dbReference type="InterPro" id="IPR028082">
    <property type="entry name" value="Peripla_BP_I"/>
</dbReference>
<keyword evidence="2" id="KW-0805">Transcription regulation</keyword>
<reference evidence="6 7" key="1">
    <citation type="submission" date="2020-07" db="EMBL/GenBank/DDBJ databases">
        <title>Pseudogemmobacter sp. nov., isolated from poultry manure in Taiwan.</title>
        <authorList>
            <person name="Lin S.-Y."/>
            <person name="Tang Y.-S."/>
            <person name="Young C.-C."/>
        </authorList>
    </citation>
    <scope>NUCLEOTIDE SEQUENCE [LARGE SCALE GENOMIC DNA]</scope>
    <source>
        <strain evidence="6 7">CC-YST710</strain>
    </source>
</reference>
<organism evidence="6 7">
    <name type="scientific">Pseudogemmobacter faecipullorum</name>
    <dbReference type="NCBI Taxonomy" id="2755041"/>
    <lineage>
        <taxon>Bacteria</taxon>
        <taxon>Pseudomonadati</taxon>
        <taxon>Pseudomonadota</taxon>
        <taxon>Alphaproteobacteria</taxon>
        <taxon>Rhodobacterales</taxon>
        <taxon>Paracoccaceae</taxon>
        <taxon>Pseudogemmobacter</taxon>
    </lineage>
</organism>
<feature type="domain" description="HTH lacI-type" evidence="5">
    <location>
        <begin position="6"/>
        <end position="60"/>
    </location>
</feature>
<evidence type="ECO:0000313" key="6">
    <source>
        <dbReference type="EMBL" id="MCB5410884.1"/>
    </source>
</evidence>
<proteinExistence type="predicted"/>
<keyword evidence="7" id="KW-1185">Reference proteome</keyword>
<name>A0ABS8CNB9_9RHOB</name>
<dbReference type="SMART" id="SM00354">
    <property type="entry name" value="HTH_LACI"/>
    <property type="match status" value="1"/>
</dbReference>
<dbReference type="PANTHER" id="PTHR30146:SF148">
    <property type="entry name" value="HTH-TYPE TRANSCRIPTIONAL REPRESSOR PURR-RELATED"/>
    <property type="match status" value="1"/>
</dbReference>
<keyword evidence="4" id="KW-0804">Transcription</keyword>
<dbReference type="GO" id="GO:0003677">
    <property type="term" value="F:DNA binding"/>
    <property type="evidence" value="ECO:0007669"/>
    <property type="project" value="UniProtKB-KW"/>
</dbReference>
<protein>
    <submittedName>
        <fullName evidence="6">LacI family DNA-binding transcriptional regulator</fullName>
    </submittedName>
</protein>
<dbReference type="PROSITE" id="PS50932">
    <property type="entry name" value="HTH_LACI_2"/>
    <property type="match status" value="1"/>
</dbReference>
<dbReference type="Pfam" id="PF13377">
    <property type="entry name" value="Peripla_BP_3"/>
    <property type="match status" value="1"/>
</dbReference>
<dbReference type="SUPFAM" id="SSF47413">
    <property type="entry name" value="lambda repressor-like DNA-binding domains"/>
    <property type="match status" value="1"/>
</dbReference>
<dbReference type="Proteomes" id="UP001198571">
    <property type="component" value="Unassembled WGS sequence"/>
</dbReference>
<dbReference type="InterPro" id="IPR000843">
    <property type="entry name" value="HTH_LacI"/>
</dbReference>
<evidence type="ECO:0000259" key="5">
    <source>
        <dbReference type="PROSITE" id="PS50932"/>
    </source>
</evidence>
<dbReference type="Gene3D" id="1.10.260.40">
    <property type="entry name" value="lambda repressor-like DNA-binding domains"/>
    <property type="match status" value="1"/>
</dbReference>
<dbReference type="CDD" id="cd01392">
    <property type="entry name" value="HTH_LacI"/>
    <property type="match status" value="1"/>
</dbReference>
<evidence type="ECO:0000256" key="1">
    <source>
        <dbReference type="ARBA" id="ARBA00022491"/>
    </source>
</evidence>
<sequence length="350" mass="37917">MRAHMANLKQVAAQAGVSSATVSRYLNGTLSLPQPTRDAIETAIRELNYSPNPFARSLSRGRADVIRMVVPDIKTPFFSALVAAVENAAFEREQELEIAVTLNRPGRESRYLDSVSERHVDGLIFVTNHPDVAPLEKRITAARRVVLLDENVPHAQAPRLFCDNEGGGAMAADHLADHGHKVVGVIGTGDEMYSGAARFRGFQTALQARFGAQAQILRKCGQGYTQEEGRRLCAAILDSGLPVSAIFVMSDEMVMGTLDELKARGLSVPGDISLISFDDILPLDYFETPVTAIRQPVEALGEMAVRILLDTDWNDPASRSRVTLLPVTLVERSSVASVTHPSKSNDSTGG</sequence>
<dbReference type="PANTHER" id="PTHR30146">
    <property type="entry name" value="LACI-RELATED TRANSCRIPTIONAL REPRESSOR"/>
    <property type="match status" value="1"/>
</dbReference>
<dbReference type="EMBL" id="JACDXX010000011">
    <property type="protein sequence ID" value="MCB5410884.1"/>
    <property type="molecule type" value="Genomic_DNA"/>
</dbReference>
<dbReference type="InterPro" id="IPR046335">
    <property type="entry name" value="LacI/GalR-like_sensor"/>
</dbReference>
<evidence type="ECO:0000256" key="4">
    <source>
        <dbReference type="ARBA" id="ARBA00023163"/>
    </source>
</evidence>
<keyword evidence="3 6" id="KW-0238">DNA-binding</keyword>
<evidence type="ECO:0000256" key="3">
    <source>
        <dbReference type="ARBA" id="ARBA00023125"/>
    </source>
</evidence>
<dbReference type="CDD" id="cd06267">
    <property type="entry name" value="PBP1_LacI_sugar_binding-like"/>
    <property type="match status" value="1"/>
</dbReference>
<gene>
    <name evidence="6" type="ORF">H0485_12850</name>
</gene>
<dbReference type="Gene3D" id="3.40.50.2300">
    <property type="match status" value="2"/>
</dbReference>